<protein>
    <submittedName>
        <fullName evidence="2">Uncharacterized protein</fullName>
    </submittedName>
</protein>
<dbReference type="Proteomes" id="UP001153269">
    <property type="component" value="Unassembled WGS sequence"/>
</dbReference>
<name>A0A9N7YHH9_PLEPL</name>
<dbReference type="EMBL" id="CADEAL010000927">
    <property type="protein sequence ID" value="CAB1426932.1"/>
    <property type="molecule type" value="Genomic_DNA"/>
</dbReference>
<feature type="compositionally biased region" description="Basic and acidic residues" evidence="1">
    <location>
        <begin position="88"/>
        <end position="110"/>
    </location>
</feature>
<keyword evidence="3" id="KW-1185">Reference proteome</keyword>
<dbReference type="AlphaFoldDB" id="A0A9N7YHH9"/>
<reference evidence="2" key="1">
    <citation type="submission" date="2020-03" db="EMBL/GenBank/DDBJ databases">
        <authorList>
            <person name="Weist P."/>
        </authorList>
    </citation>
    <scope>NUCLEOTIDE SEQUENCE</scope>
</reference>
<sequence>MCLWLCRHGANPAGLDHCDQQAGDTQPGQGGGGLTEASVAGARTLARPQHSSSFFLTSGQSRRGARGGGREENEERIVTGPETGADSPMDRASERTEAAPRVRESRYTSR</sequence>
<comment type="caution">
    <text evidence="2">The sequence shown here is derived from an EMBL/GenBank/DDBJ whole genome shotgun (WGS) entry which is preliminary data.</text>
</comment>
<evidence type="ECO:0000313" key="2">
    <source>
        <dbReference type="EMBL" id="CAB1426932.1"/>
    </source>
</evidence>
<feature type="region of interest" description="Disordered" evidence="1">
    <location>
        <begin position="13"/>
        <end position="110"/>
    </location>
</feature>
<accession>A0A9N7YHH9</accession>
<proteinExistence type="predicted"/>
<evidence type="ECO:0000313" key="3">
    <source>
        <dbReference type="Proteomes" id="UP001153269"/>
    </source>
</evidence>
<gene>
    <name evidence="2" type="ORF">PLEPLA_LOCUS14870</name>
</gene>
<feature type="compositionally biased region" description="Basic and acidic residues" evidence="1">
    <location>
        <begin position="68"/>
        <end position="77"/>
    </location>
</feature>
<evidence type="ECO:0000256" key="1">
    <source>
        <dbReference type="SAM" id="MobiDB-lite"/>
    </source>
</evidence>
<organism evidence="2 3">
    <name type="scientific">Pleuronectes platessa</name>
    <name type="common">European plaice</name>
    <dbReference type="NCBI Taxonomy" id="8262"/>
    <lineage>
        <taxon>Eukaryota</taxon>
        <taxon>Metazoa</taxon>
        <taxon>Chordata</taxon>
        <taxon>Craniata</taxon>
        <taxon>Vertebrata</taxon>
        <taxon>Euteleostomi</taxon>
        <taxon>Actinopterygii</taxon>
        <taxon>Neopterygii</taxon>
        <taxon>Teleostei</taxon>
        <taxon>Neoteleostei</taxon>
        <taxon>Acanthomorphata</taxon>
        <taxon>Carangaria</taxon>
        <taxon>Pleuronectiformes</taxon>
        <taxon>Pleuronectoidei</taxon>
        <taxon>Pleuronectidae</taxon>
        <taxon>Pleuronectes</taxon>
    </lineage>
</organism>
<feature type="compositionally biased region" description="Polar residues" evidence="1">
    <location>
        <begin position="49"/>
        <end position="61"/>
    </location>
</feature>